<comment type="caution">
    <text evidence="3">The sequence shown here is derived from an EMBL/GenBank/DDBJ whole genome shotgun (WGS) entry which is preliminary data.</text>
</comment>
<dbReference type="EMBL" id="JASCZI010120950">
    <property type="protein sequence ID" value="MED6158110.1"/>
    <property type="molecule type" value="Genomic_DNA"/>
</dbReference>
<keyword evidence="4" id="KW-1185">Reference proteome</keyword>
<organism evidence="3 4">
    <name type="scientific">Stylosanthes scabra</name>
    <dbReference type="NCBI Taxonomy" id="79078"/>
    <lineage>
        <taxon>Eukaryota</taxon>
        <taxon>Viridiplantae</taxon>
        <taxon>Streptophyta</taxon>
        <taxon>Embryophyta</taxon>
        <taxon>Tracheophyta</taxon>
        <taxon>Spermatophyta</taxon>
        <taxon>Magnoliopsida</taxon>
        <taxon>eudicotyledons</taxon>
        <taxon>Gunneridae</taxon>
        <taxon>Pentapetalae</taxon>
        <taxon>rosids</taxon>
        <taxon>fabids</taxon>
        <taxon>Fabales</taxon>
        <taxon>Fabaceae</taxon>
        <taxon>Papilionoideae</taxon>
        <taxon>50 kb inversion clade</taxon>
        <taxon>dalbergioids sensu lato</taxon>
        <taxon>Dalbergieae</taxon>
        <taxon>Pterocarpus clade</taxon>
        <taxon>Stylosanthes</taxon>
    </lineage>
</organism>
<evidence type="ECO:0000313" key="4">
    <source>
        <dbReference type="Proteomes" id="UP001341840"/>
    </source>
</evidence>
<sequence length="327" mass="37905">MDLPREMDDYIKETIDDCLGLPVSSKTLATKLRASRDSERRLQEQNLYLLSKLKQKDELIERTKCESSMNAQALKKFVEENQRLAMECENLLGQCQNWEKECALYEHDREALMEFGNDADERAREAQSRVLDLERELLLLQEEFRKYKSFHELVDTSSTYTLEEENLLDSLLATLTSGDDYCTYTFLEANSEDEYCKKLLTMWNCLKPSTQKVTSLVAKVKSLEKDKEHLATNLLKAEEEVKLLFNENNTLEKENKMLLRHYKERNHPNSGGKHTSSASAKSNKRKSSPRTSSPVVESKIDFEDTDSTRQPLSPLRMNSPDCRVHKK</sequence>
<evidence type="ECO:0000256" key="1">
    <source>
        <dbReference type="SAM" id="Coils"/>
    </source>
</evidence>
<protein>
    <submittedName>
        <fullName evidence="3">Uncharacterized protein</fullName>
    </submittedName>
</protein>
<reference evidence="3 4" key="1">
    <citation type="journal article" date="2023" name="Plants (Basel)">
        <title>Bridging the Gap: Combining Genomics and Transcriptomics Approaches to Understand Stylosanthes scabra, an Orphan Legume from the Brazilian Caatinga.</title>
        <authorList>
            <person name="Ferreira-Neto J.R.C."/>
            <person name="da Silva M.D."/>
            <person name="Binneck E."/>
            <person name="de Melo N.F."/>
            <person name="da Silva R.H."/>
            <person name="de Melo A.L.T.M."/>
            <person name="Pandolfi V."/>
            <person name="Bustamante F.O."/>
            <person name="Brasileiro-Vidal A.C."/>
            <person name="Benko-Iseppon A.M."/>
        </authorList>
    </citation>
    <scope>NUCLEOTIDE SEQUENCE [LARGE SCALE GENOMIC DNA]</scope>
    <source>
        <tissue evidence="3">Leaves</tissue>
    </source>
</reference>
<dbReference type="PANTHER" id="PTHR35689:SF2">
    <property type="entry name" value="PLANT PROTEIN MATCH IS: (TAIR:PLANT.1) PROTEIN, PUTATIVE-RELATED"/>
    <property type="match status" value="1"/>
</dbReference>
<feature type="coiled-coil region" evidence="1">
    <location>
        <begin position="74"/>
        <end position="143"/>
    </location>
</feature>
<feature type="region of interest" description="Disordered" evidence="2">
    <location>
        <begin position="264"/>
        <end position="327"/>
    </location>
</feature>
<keyword evidence="1" id="KW-0175">Coiled coil</keyword>
<dbReference type="PANTHER" id="PTHR35689">
    <property type="entry name" value="EARLY ENDOSOME ANTIGEN"/>
    <property type="match status" value="1"/>
</dbReference>
<name>A0ABU6UBR1_9FABA</name>
<evidence type="ECO:0000256" key="2">
    <source>
        <dbReference type="SAM" id="MobiDB-lite"/>
    </source>
</evidence>
<proteinExistence type="predicted"/>
<feature type="coiled-coil region" evidence="1">
    <location>
        <begin position="220"/>
        <end position="254"/>
    </location>
</feature>
<gene>
    <name evidence="3" type="ORF">PIB30_029678</name>
</gene>
<dbReference type="Proteomes" id="UP001341840">
    <property type="component" value="Unassembled WGS sequence"/>
</dbReference>
<accession>A0ABU6UBR1</accession>
<evidence type="ECO:0000313" key="3">
    <source>
        <dbReference type="EMBL" id="MED6158110.1"/>
    </source>
</evidence>